<dbReference type="PANTHER" id="PTHR10803">
    <property type="entry name" value="ARSENICAL PUMP-DRIVING ATPASE ARSENITE-TRANSLOCATING ATPASE"/>
    <property type="match status" value="1"/>
</dbReference>
<dbReference type="GO" id="GO:0016887">
    <property type="term" value="F:ATP hydrolysis activity"/>
    <property type="evidence" value="ECO:0007669"/>
    <property type="project" value="InterPro"/>
</dbReference>
<dbReference type="InterPro" id="IPR027541">
    <property type="entry name" value="Ars_ATPase"/>
</dbReference>
<dbReference type="PIRSF" id="PIRSF001327">
    <property type="entry name" value="Arsenical_pump-driving_ATPase"/>
    <property type="match status" value="1"/>
</dbReference>
<dbReference type="Pfam" id="PF02374">
    <property type="entry name" value="ArsA_ATPase"/>
    <property type="match status" value="3"/>
</dbReference>
<evidence type="ECO:0000313" key="4">
    <source>
        <dbReference type="Proteomes" id="UP000001946"/>
    </source>
</evidence>
<dbReference type="KEGG" id="dsy:DSY4598"/>
<proteinExistence type="inferred from homology"/>
<reference evidence="3 4" key="1">
    <citation type="journal article" date="2006" name="J. Bacteriol.">
        <title>Complete genome sequence of the dehalorespiring bacterium Desulfitobacterium hafniense Y51 and comparison with Dehalococcoides ethenogenes 195.</title>
        <authorList>
            <person name="Nonaka H."/>
            <person name="Keresztes G."/>
            <person name="Shinoda Y."/>
            <person name="Ikenaga Y."/>
            <person name="Abe M."/>
            <person name="Naito K."/>
            <person name="Inatomi K."/>
            <person name="Furukawa K."/>
            <person name="Inui M."/>
            <person name="Yukawa H."/>
        </authorList>
    </citation>
    <scope>NUCLEOTIDE SEQUENCE [LARGE SCALE GENOMIC DNA]</scope>
    <source>
        <strain evidence="3 4">Y51</strain>
    </source>
</reference>
<feature type="domain" description="ArsA/GET3 Anion-transporting ATPase-like" evidence="2">
    <location>
        <begin position="32"/>
        <end position="312"/>
    </location>
</feature>
<dbReference type="EMBL" id="AP008230">
    <property type="protein sequence ID" value="BAE86387.1"/>
    <property type="molecule type" value="Genomic_DNA"/>
</dbReference>
<comment type="similarity">
    <text evidence="1">Belongs to the arsA ATPase family.</text>
</comment>
<gene>
    <name evidence="3" type="ordered locus">DSY4598</name>
</gene>
<dbReference type="Gene3D" id="3.40.50.300">
    <property type="entry name" value="P-loop containing nucleotide triphosphate hydrolases"/>
    <property type="match status" value="2"/>
</dbReference>
<dbReference type="eggNOG" id="COG0003">
    <property type="taxonomic scope" value="Bacteria"/>
</dbReference>
<dbReference type="PANTHER" id="PTHR10803:SF3">
    <property type="entry name" value="ATPASE GET3"/>
    <property type="match status" value="1"/>
</dbReference>
<sequence length="598" mass="66266">MKLPLKVQVPVIVQMGDVVKMEAFTPEKIKLTKYLFYTGKGGVGKTSTACATAVNLADNGKKVLLISTDPASNLQDVFKTDLNNKGVAIQEVPNLVVANLDPVQAAAEYRESMIAPYRDKLPEVVIKNMEEQLSGSCTVEIAAFNEFSQFITDETMQEEYDHIIFDTAPTGHTLRMLQLPSAWSQFISESTHGASCLGQLSGLESKKEMYKKAVETLAEGDLTTLILVSRPEETPLKEAVRASKELADLGVNNQVLILNGVLASYDDAISESLYLKQQKALEEMPKGLQNLLTYTVPLRAYNVTGIENVRALLTQDNLIIHKERIQEETIPQLKDVIDDLHNTHKKVIFTMGKGGVGKTTIAAAVALGLSERGKKVHLTTTDPAAHLRFVINENSGITLSHIDEQAELKKYQEEVLSKARETMSEEDIAYIEEDLRSPCTQEIAVFRAFAQIVEKAEDQVVVIDTAPTGHTLLLLDSTQSYHQEIKRSQGDIPESVKKLLPRLRNSEETEVIIVTLAEATPVYEAMRLEGDLKRAGIATKWWVINSSLYRTGTTNQLLAAKASHEIEWINKVDEHSKGNFAVIPWSAEDIKGDKLLEL</sequence>
<keyword evidence="4" id="KW-1185">Reference proteome</keyword>
<dbReference type="NCBIfam" id="TIGR04291">
    <property type="entry name" value="arsen_driv_ArsA"/>
    <property type="match status" value="1"/>
</dbReference>
<dbReference type="InterPro" id="IPR025723">
    <property type="entry name" value="ArsA/GET3_ATPase-like"/>
</dbReference>
<name>Q24NK5_DESHY</name>
<organism evidence="3 4">
    <name type="scientific">Desulfitobacterium hafniense (strain Y51)</name>
    <dbReference type="NCBI Taxonomy" id="138119"/>
    <lineage>
        <taxon>Bacteria</taxon>
        <taxon>Bacillati</taxon>
        <taxon>Bacillota</taxon>
        <taxon>Clostridia</taxon>
        <taxon>Eubacteriales</taxon>
        <taxon>Desulfitobacteriaceae</taxon>
        <taxon>Desulfitobacterium</taxon>
    </lineage>
</organism>
<evidence type="ECO:0000313" key="3">
    <source>
        <dbReference type="EMBL" id="BAE86387.1"/>
    </source>
</evidence>
<dbReference type="SUPFAM" id="SSF52540">
    <property type="entry name" value="P-loop containing nucleoside triphosphate hydrolases"/>
    <property type="match status" value="2"/>
</dbReference>
<feature type="domain" description="ArsA/GET3 Anion-transporting ATPase-like" evidence="2">
    <location>
        <begin position="346"/>
        <end position="486"/>
    </location>
</feature>
<dbReference type="InterPro" id="IPR027417">
    <property type="entry name" value="P-loop_NTPase"/>
</dbReference>
<dbReference type="CDD" id="cd02035">
    <property type="entry name" value="ArsA"/>
    <property type="match status" value="2"/>
</dbReference>
<dbReference type="STRING" id="138119.DSY4598"/>
<dbReference type="HOGENOM" id="CLU_021619_0_0_9"/>
<evidence type="ECO:0000256" key="1">
    <source>
        <dbReference type="ARBA" id="ARBA00011040"/>
    </source>
</evidence>
<accession>Q24NK5</accession>
<dbReference type="GO" id="GO:0015446">
    <property type="term" value="F:ATPase-coupled arsenite transmembrane transporter activity"/>
    <property type="evidence" value="ECO:0007669"/>
    <property type="project" value="InterPro"/>
</dbReference>
<feature type="domain" description="ArsA/GET3 Anion-transporting ATPase-like" evidence="2">
    <location>
        <begin position="488"/>
        <end position="597"/>
    </location>
</feature>
<dbReference type="GO" id="GO:0005524">
    <property type="term" value="F:ATP binding"/>
    <property type="evidence" value="ECO:0007669"/>
    <property type="project" value="InterPro"/>
</dbReference>
<dbReference type="AlphaFoldDB" id="Q24NK5"/>
<dbReference type="Proteomes" id="UP000001946">
    <property type="component" value="Chromosome"/>
</dbReference>
<dbReference type="FunFam" id="3.40.50.300:FF:002242">
    <property type="entry name" value="Arsenical pump-driving ATPase"/>
    <property type="match status" value="1"/>
</dbReference>
<dbReference type="InterPro" id="IPR016300">
    <property type="entry name" value="ATPase_ArsA/GET3"/>
</dbReference>
<evidence type="ECO:0000259" key="2">
    <source>
        <dbReference type="Pfam" id="PF02374"/>
    </source>
</evidence>
<protein>
    <recommendedName>
        <fullName evidence="2">ArsA/GET3 Anion-transporting ATPase-like domain-containing protein</fullName>
    </recommendedName>
</protein>
<dbReference type="NCBIfam" id="TIGR00345">
    <property type="entry name" value="GET3_arsA_TRC40"/>
    <property type="match status" value="1"/>
</dbReference>